<evidence type="ECO:0000256" key="1">
    <source>
        <dbReference type="SAM" id="SignalP"/>
    </source>
</evidence>
<evidence type="ECO:0000313" key="3">
    <source>
        <dbReference type="EMBL" id="WOO84982.1"/>
    </source>
</evidence>
<keyword evidence="4" id="KW-1185">Reference proteome</keyword>
<dbReference type="EMBL" id="CP086719">
    <property type="protein sequence ID" value="WOO84982.1"/>
    <property type="molecule type" value="Genomic_DNA"/>
</dbReference>
<dbReference type="InterPro" id="IPR056146">
    <property type="entry name" value="DUF7729"/>
</dbReference>
<dbReference type="Proteomes" id="UP000827549">
    <property type="component" value="Chromosome 6"/>
</dbReference>
<protein>
    <recommendedName>
        <fullName evidence="2">DUF7729 domain-containing protein</fullName>
    </recommendedName>
</protein>
<organism evidence="3 4">
    <name type="scientific">Vanrija pseudolonga</name>
    <dbReference type="NCBI Taxonomy" id="143232"/>
    <lineage>
        <taxon>Eukaryota</taxon>
        <taxon>Fungi</taxon>
        <taxon>Dikarya</taxon>
        <taxon>Basidiomycota</taxon>
        <taxon>Agaricomycotina</taxon>
        <taxon>Tremellomycetes</taxon>
        <taxon>Trichosporonales</taxon>
        <taxon>Trichosporonaceae</taxon>
        <taxon>Vanrija</taxon>
    </lineage>
</organism>
<evidence type="ECO:0000259" key="2">
    <source>
        <dbReference type="Pfam" id="PF24855"/>
    </source>
</evidence>
<keyword evidence="1" id="KW-0732">Signal</keyword>
<accession>A0AAF0YEN7</accession>
<name>A0AAF0YEN7_9TREE</name>
<dbReference type="RefSeq" id="XP_062631008.1">
    <property type="nucleotide sequence ID" value="XM_062775024.1"/>
</dbReference>
<dbReference type="GeneID" id="87811653"/>
<dbReference type="Pfam" id="PF24855">
    <property type="entry name" value="DUF7729"/>
    <property type="match status" value="1"/>
</dbReference>
<proteinExistence type="predicted"/>
<dbReference type="AlphaFoldDB" id="A0AAF0YEN7"/>
<sequence length="328" mass="33648">MKYSFATLALASVALAAQSPLIPSSASSGCQTFLDKLNSDTTVQNCVNPLLTATNSFNPSSGSAPSSSQVASTLATLCKSSNCDSTLRDFLSQFASQCNSDLTSGNKDVIALYDALYVFTPLKGAVCAIDSGTQNYCVSEIQKGGKASPSGGASPSGQAAPGPANASVHLAVPNFVQASLESFSNVVTYGKRAAGYLTGRAESAQLASIVTPNATTYQSTNLPFLFLQPSFTQAQLCTPCTREVFVSYISWESKQPYVLGLAQSPILGGQNKLWDAITNTCGAAFVNAITSEAGVNQAANSGSGALQRVGVPAVGTLAAALLALAMAF</sequence>
<gene>
    <name evidence="3" type="ORF">LOC62_06G008487</name>
</gene>
<feature type="signal peptide" evidence="1">
    <location>
        <begin position="1"/>
        <end position="16"/>
    </location>
</feature>
<evidence type="ECO:0000313" key="4">
    <source>
        <dbReference type="Proteomes" id="UP000827549"/>
    </source>
</evidence>
<feature type="domain" description="DUF7729" evidence="2">
    <location>
        <begin position="26"/>
        <end position="140"/>
    </location>
</feature>
<feature type="chain" id="PRO_5042163535" description="DUF7729 domain-containing protein" evidence="1">
    <location>
        <begin position="17"/>
        <end position="328"/>
    </location>
</feature>
<reference evidence="3" key="1">
    <citation type="submission" date="2023-10" db="EMBL/GenBank/DDBJ databases">
        <authorList>
            <person name="Noh H."/>
        </authorList>
    </citation>
    <scope>NUCLEOTIDE SEQUENCE</scope>
    <source>
        <strain evidence="3">DUCC4014</strain>
    </source>
</reference>